<keyword evidence="2" id="KW-0723">Serine/threonine-protein kinase</keyword>
<keyword evidence="7 11" id="KW-0067">ATP-binding</keyword>
<dbReference type="PROSITE" id="PS00107">
    <property type="entry name" value="PROTEIN_KINASE_ATP"/>
    <property type="match status" value="1"/>
</dbReference>
<evidence type="ECO:0000256" key="2">
    <source>
        <dbReference type="ARBA" id="ARBA00022527"/>
    </source>
</evidence>
<name>A0A443PRX8_9MAGN</name>
<dbReference type="InterPro" id="IPR017441">
    <property type="entry name" value="Protein_kinase_ATP_BS"/>
</dbReference>
<evidence type="ECO:0000256" key="7">
    <source>
        <dbReference type="ARBA" id="ARBA00022840"/>
    </source>
</evidence>
<keyword evidence="3" id="KW-0808">Transferase</keyword>
<dbReference type="InterPro" id="IPR011009">
    <property type="entry name" value="Kinase-like_dom_sf"/>
</dbReference>
<comment type="caution">
    <text evidence="13">The sequence shown here is derived from an EMBL/GenBank/DDBJ whole genome shotgun (WGS) entry which is preliminary data.</text>
</comment>
<dbReference type="Gene3D" id="1.10.510.10">
    <property type="entry name" value="Transferase(Phosphotransferase) domain 1"/>
    <property type="match status" value="1"/>
</dbReference>
<dbReference type="PANTHER" id="PTHR27009">
    <property type="entry name" value="RUST RESISTANCE KINASE LR10-RELATED"/>
    <property type="match status" value="1"/>
</dbReference>
<keyword evidence="8" id="KW-1133">Transmembrane helix</keyword>
<evidence type="ECO:0000313" key="13">
    <source>
        <dbReference type="EMBL" id="RWR93548.1"/>
    </source>
</evidence>
<gene>
    <name evidence="13" type="ORF">CKAN_02280800</name>
</gene>
<evidence type="ECO:0000259" key="12">
    <source>
        <dbReference type="PROSITE" id="PS50011"/>
    </source>
</evidence>
<protein>
    <submittedName>
        <fullName evidence="13">Putative Kinase superfamily protein</fullName>
    </submittedName>
</protein>
<keyword evidence="14" id="KW-1185">Reference proteome</keyword>
<keyword evidence="13" id="KW-0418">Kinase</keyword>
<keyword evidence="9" id="KW-0472">Membrane</keyword>
<evidence type="ECO:0000256" key="9">
    <source>
        <dbReference type="ARBA" id="ARBA00023136"/>
    </source>
</evidence>
<dbReference type="InterPro" id="IPR000719">
    <property type="entry name" value="Prot_kinase_dom"/>
</dbReference>
<evidence type="ECO:0000256" key="6">
    <source>
        <dbReference type="ARBA" id="ARBA00022741"/>
    </source>
</evidence>
<dbReference type="OrthoDB" id="544400at2759"/>
<keyword evidence="10" id="KW-0325">Glycoprotein</keyword>
<dbReference type="GO" id="GO:0016020">
    <property type="term" value="C:membrane"/>
    <property type="evidence" value="ECO:0007669"/>
    <property type="project" value="UniProtKB-SubCell"/>
</dbReference>
<dbReference type="Pfam" id="PF07714">
    <property type="entry name" value="PK_Tyr_Ser-Thr"/>
    <property type="match status" value="1"/>
</dbReference>
<feature type="binding site" evidence="11">
    <location>
        <position position="118"/>
    </location>
    <ligand>
        <name>ATP</name>
        <dbReference type="ChEBI" id="CHEBI:30616"/>
    </ligand>
</feature>
<dbReference type="PROSITE" id="PS50011">
    <property type="entry name" value="PROTEIN_KINASE_DOM"/>
    <property type="match status" value="1"/>
</dbReference>
<keyword evidence="6 11" id="KW-0547">Nucleotide-binding</keyword>
<feature type="domain" description="Protein kinase" evidence="12">
    <location>
        <begin position="90"/>
        <end position="213"/>
    </location>
</feature>
<dbReference type="Proteomes" id="UP000283530">
    <property type="component" value="Unassembled WGS sequence"/>
</dbReference>
<evidence type="ECO:0000256" key="5">
    <source>
        <dbReference type="ARBA" id="ARBA00022729"/>
    </source>
</evidence>
<reference evidence="13 14" key="1">
    <citation type="journal article" date="2019" name="Nat. Plants">
        <title>Stout camphor tree genome fills gaps in understanding of flowering plant genome evolution.</title>
        <authorList>
            <person name="Chaw S.M."/>
            <person name="Liu Y.C."/>
            <person name="Wu Y.W."/>
            <person name="Wang H.Y."/>
            <person name="Lin C.I."/>
            <person name="Wu C.S."/>
            <person name="Ke H.M."/>
            <person name="Chang L.Y."/>
            <person name="Hsu C.Y."/>
            <person name="Yang H.T."/>
            <person name="Sudianto E."/>
            <person name="Hsu M.H."/>
            <person name="Wu K.P."/>
            <person name="Wang L.N."/>
            <person name="Leebens-Mack J.H."/>
            <person name="Tsai I.J."/>
        </authorList>
    </citation>
    <scope>NUCLEOTIDE SEQUENCE [LARGE SCALE GENOMIC DNA]</scope>
    <source>
        <strain evidence="14">cv. Chaw 1501</strain>
        <tissue evidence="13">Young leaves</tissue>
    </source>
</reference>
<evidence type="ECO:0000256" key="11">
    <source>
        <dbReference type="PROSITE-ProRule" id="PRU10141"/>
    </source>
</evidence>
<evidence type="ECO:0000256" key="4">
    <source>
        <dbReference type="ARBA" id="ARBA00022692"/>
    </source>
</evidence>
<dbReference type="Gene3D" id="3.30.200.20">
    <property type="entry name" value="Phosphorylase Kinase, domain 1"/>
    <property type="match status" value="1"/>
</dbReference>
<dbReference type="FunFam" id="3.30.200.20:FF:000178">
    <property type="entry name" value="serine/threonine-protein kinase PBS1-like"/>
    <property type="match status" value="1"/>
</dbReference>
<evidence type="ECO:0000313" key="14">
    <source>
        <dbReference type="Proteomes" id="UP000283530"/>
    </source>
</evidence>
<evidence type="ECO:0000256" key="10">
    <source>
        <dbReference type="ARBA" id="ARBA00023180"/>
    </source>
</evidence>
<dbReference type="STRING" id="337451.A0A443PRX8"/>
<evidence type="ECO:0000256" key="8">
    <source>
        <dbReference type="ARBA" id="ARBA00022989"/>
    </source>
</evidence>
<comment type="subcellular location">
    <subcellularLocation>
        <location evidence="1">Membrane</location>
        <topology evidence="1">Single-pass type I membrane protein</topology>
    </subcellularLocation>
</comment>
<dbReference type="SUPFAM" id="SSF56112">
    <property type="entry name" value="Protein kinase-like (PK-like)"/>
    <property type="match status" value="1"/>
</dbReference>
<proteinExistence type="predicted"/>
<accession>A0A443PRX8</accession>
<evidence type="ECO:0000256" key="1">
    <source>
        <dbReference type="ARBA" id="ARBA00004479"/>
    </source>
</evidence>
<dbReference type="InterPro" id="IPR001245">
    <property type="entry name" value="Ser-Thr/Tyr_kinase_cat_dom"/>
</dbReference>
<keyword evidence="4" id="KW-0812">Transmembrane</keyword>
<dbReference type="AlphaFoldDB" id="A0A443PRX8"/>
<evidence type="ECO:0000256" key="3">
    <source>
        <dbReference type="ARBA" id="ARBA00022679"/>
    </source>
</evidence>
<organism evidence="13 14">
    <name type="scientific">Cinnamomum micranthum f. kanehirae</name>
    <dbReference type="NCBI Taxonomy" id="337451"/>
    <lineage>
        <taxon>Eukaryota</taxon>
        <taxon>Viridiplantae</taxon>
        <taxon>Streptophyta</taxon>
        <taxon>Embryophyta</taxon>
        <taxon>Tracheophyta</taxon>
        <taxon>Spermatophyta</taxon>
        <taxon>Magnoliopsida</taxon>
        <taxon>Magnoliidae</taxon>
        <taxon>Laurales</taxon>
        <taxon>Lauraceae</taxon>
        <taxon>Cinnamomum</taxon>
    </lineage>
</organism>
<dbReference type="InterPro" id="IPR045874">
    <property type="entry name" value="LRK10/LRL21-25-like"/>
</dbReference>
<dbReference type="GO" id="GO:0005524">
    <property type="term" value="F:ATP binding"/>
    <property type="evidence" value="ECO:0007669"/>
    <property type="project" value="UniProtKB-UniRule"/>
</dbReference>
<dbReference type="EMBL" id="QPKB01000010">
    <property type="protein sequence ID" value="RWR93548.1"/>
    <property type="molecule type" value="Genomic_DNA"/>
</dbReference>
<keyword evidence="5" id="KW-0732">Signal</keyword>
<sequence length="213" mass="24877">MRGKQGFWRWEREKKKRETENRRRHRRWRGRVKEWSADTRTITAMTLSAALNLLLLLLPHPTIKVDKFLENYKYLKPKRYTYADLKQMTGQFKQTLGQGGYGSVFKGMLSNGTLVAVKVLKNLDVDGEEFINEVGTMGKIHHVNVVRLLGFCADRLKRTLVYEFMPNESLEKYIFPRNGNDHFLGWEKLQKIAIGIAKGIEYLHQGCDQHSSF</sequence>
<dbReference type="GO" id="GO:0004674">
    <property type="term" value="F:protein serine/threonine kinase activity"/>
    <property type="evidence" value="ECO:0007669"/>
    <property type="project" value="UniProtKB-KW"/>
</dbReference>